<evidence type="ECO:0000256" key="6">
    <source>
        <dbReference type="ARBA" id="ARBA00023136"/>
    </source>
</evidence>
<dbReference type="FunFam" id="4.10.400.10:FF:000034">
    <property type="entry name" value="Low-density lipoprotein receptor-related protein 2"/>
    <property type="match status" value="1"/>
</dbReference>
<proteinExistence type="predicted"/>
<keyword evidence="5" id="KW-1133">Transmembrane helix</keyword>
<keyword evidence="7 10" id="KW-1015">Disulfide bond</keyword>
<dbReference type="AlphaFoldDB" id="A0A673MFY7"/>
<dbReference type="PROSITE" id="PS50068">
    <property type="entry name" value="LDLRA_2"/>
    <property type="match status" value="2"/>
</dbReference>
<keyword evidence="12" id="KW-1185">Reference proteome</keyword>
<evidence type="ECO:0000256" key="9">
    <source>
        <dbReference type="ARBA" id="ARBA00023180"/>
    </source>
</evidence>
<dbReference type="InterPro" id="IPR002172">
    <property type="entry name" value="LDrepeatLR_classA_rpt"/>
</dbReference>
<dbReference type="Ensembl" id="ENSSRHT00000090791.1">
    <property type="protein sequence ID" value="ENSSRHP00000088403.1"/>
    <property type="gene ID" value="ENSSRHG00000043727.1"/>
</dbReference>
<feature type="disulfide bond" evidence="10">
    <location>
        <begin position="54"/>
        <end position="66"/>
    </location>
</feature>
<dbReference type="PRINTS" id="PR00261">
    <property type="entry name" value="LDLRECEPTOR"/>
</dbReference>
<evidence type="ECO:0000313" key="11">
    <source>
        <dbReference type="Ensembl" id="ENSSRHP00000088403.1"/>
    </source>
</evidence>
<evidence type="ECO:0000256" key="2">
    <source>
        <dbReference type="ARBA" id="ARBA00022692"/>
    </source>
</evidence>
<keyword evidence="8" id="KW-0675">Receptor</keyword>
<dbReference type="GO" id="GO:0043235">
    <property type="term" value="C:receptor complex"/>
    <property type="evidence" value="ECO:0007669"/>
    <property type="project" value="TreeGrafter"/>
</dbReference>
<keyword evidence="6" id="KW-0472">Membrane</keyword>
<feature type="disulfide bond" evidence="10">
    <location>
        <begin position="104"/>
        <end position="122"/>
    </location>
</feature>
<reference evidence="11" key="1">
    <citation type="submission" date="2025-08" db="UniProtKB">
        <authorList>
            <consortium name="Ensembl"/>
        </authorList>
    </citation>
    <scope>IDENTIFICATION</scope>
</reference>
<dbReference type="Proteomes" id="UP000472270">
    <property type="component" value="Unassembled WGS sequence"/>
</dbReference>
<evidence type="ECO:0000256" key="8">
    <source>
        <dbReference type="ARBA" id="ARBA00023170"/>
    </source>
</evidence>
<evidence type="ECO:0000256" key="7">
    <source>
        <dbReference type="ARBA" id="ARBA00023157"/>
    </source>
</evidence>
<dbReference type="InterPro" id="IPR051221">
    <property type="entry name" value="LDLR-related"/>
</dbReference>
<evidence type="ECO:0000256" key="4">
    <source>
        <dbReference type="ARBA" id="ARBA00022737"/>
    </source>
</evidence>
<dbReference type="Pfam" id="PF00057">
    <property type="entry name" value="Ldl_recept_a"/>
    <property type="match status" value="2"/>
</dbReference>
<name>A0A673MFY7_9TELE</name>
<dbReference type="SMART" id="SM00192">
    <property type="entry name" value="LDLa"/>
    <property type="match status" value="2"/>
</dbReference>
<dbReference type="PROSITE" id="PS01209">
    <property type="entry name" value="LDLRA_1"/>
    <property type="match status" value="1"/>
</dbReference>
<dbReference type="PANTHER" id="PTHR22722:SF15">
    <property type="entry name" value="LOW-DENSITY LIPOPROTEIN RECEPTOR-RELATED"/>
    <property type="match status" value="1"/>
</dbReference>
<sequence length="186" mass="19586">HSPPQARRRVRRVSSAAAGVSISACPPGGAATGSLTARTAQTSRAAASCPAPTCGPGSFQCNNSVCVPRLWACDGDTDCADGSDEWLQNCTGAALTCRPDEFLCNDGSCVPGIRQCDGNPDCRDHSDETDCVTGERRTPSVTLENVIKLLSDHNCVSVCTGSHDQRLQSGNRCVTEQKRVIRGNYG</sequence>
<keyword evidence="9" id="KW-0325">Glycoprotein</keyword>
<evidence type="ECO:0000256" key="3">
    <source>
        <dbReference type="ARBA" id="ARBA00022729"/>
    </source>
</evidence>
<dbReference type="GO" id="GO:0006898">
    <property type="term" value="P:receptor-mediated endocytosis"/>
    <property type="evidence" value="ECO:0007669"/>
    <property type="project" value="TreeGrafter"/>
</dbReference>
<comment type="subcellular location">
    <subcellularLocation>
        <location evidence="1">Membrane</location>
        <topology evidence="1">Single-pass membrane protein</topology>
    </subcellularLocation>
</comment>
<keyword evidence="2" id="KW-0812">Transmembrane</keyword>
<dbReference type="CDD" id="cd00112">
    <property type="entry name" value="LDLa"/>
    <property type="match status" value="2"/>
</dbReference>
<feature type="disulfide bond" evidence="10">
    <location>
        <begin position="97"/>
        <end position="109"/>
    </location>
</feature>
<keyword evidence="3" id="KW-0732">Signal</keyword>
<accession>A0A673MFY7</accession>
<evidence type="ECO:0000256" key="1">
    <source>
        <dbReference type="ARBA" id="ARBA00004167"/>
    </source>
</evidence>
<dbReference type="InterPro" id="IPR023415">
    <property type="entry name" value="LDLR_class-A_CS"/>
</dbReference>
<dbReference type="FunFam" id="4.10.400.10:FF:000116">
    <property type="entry name" value="Low-density lipoprotein receptor"/>
    <property type="match status" value="1"/>
</dbReference>
<feature type="disulfide bond" evidence="10">
    <location>
        <begin position="61"/>
        <end position="79"/>
    </location>
</feature>
<keyword evidence="4" id="KW-0677">Repeat</keyword>
<dbReference type="SUPFAM" id="SSF57424">
    <property type="entry name" value="LDL receptor-like module"/>
    <property type="match status" value="2"/>
</dbReference>
<dbReference type="GO" id="GO:0042562">
    <property type="term" value="F:hormone binding"/>
    <property type="evidence" value="ECO:0007669"/>
    <property type="project" value="TreeGrafter"/>
</dbReference>
<reference evidence="11" key="2">
    <citation type="submission" date="2025-09" db="UniProtKB">
        <authorList>
            <consortium name="Ensembl"/>
        </authorList>
    </citation>
    <scope>IDENTIFICATION</scope>
</reference>
<evidence type="ECO:0000313" key="12">
    <source>
        <dbReference type="Proteomes" id="UP000472270"/>
    </source>
</evidence>
<feature type="disulfide bond" evidence="10">
    <location>
        <begin position="116"/>
        <end position="131"/>
    </location>
</feature>
<comment type="caution">
    <text evidence="10">Lacks conserved residue(s) required for the propagation of feature annotation.</text>
</comment>
<dbReference type="InterPro" id="IPR036055">
    <property type="entry name" value="LDL_receptor-like_sf"/>
</dbReference>
<organism evidence="11 12">
    <name type="scientific">Sinocyclocheilus rhinocerous</name>
    <dbReference type="NCBI Taxonomy" id="307959"/>
    <lineage>
        <taxon>Eukaryota</taxon>
        <taxon>Metazoa</taxon>
        <taxon>Chordata</taxon>
        <taxon>Craniata</taxon>
        <taxon>Vertebrata</taxon>
        <taxon>Euteleostomi</taxon>
        <taxon>Actinopterygii</taxon>
        <taxon>Neopterygii</taxon>
        <taxon>Teleostei</taxon>
        <taxon>Ostariophysi</taxon>
        <taxon>Cypriniformes</taxon>
        <taxon>Cyprinidae</taxon>
        <taxon>Cyprininae</taxon>
        <taxon>Sinocyclocheilus</taxon>
    </lineage>
</organism>
<dbReference type="Gene3D" id="4.10.400.10">
    <property type="entry name" value="Low-density Lipoprotein Receptor"/>
    <property type="match status" value="2"/>
</dbReference>
<dbReference type="GO" id="GO:0016324">
    <property type="term" value="C:apical plasma membrane"/>
    <property type="evidence" value="ECO:0007669"/>
    <property type="project" value="TreeGrafter"/>
</dbReference>
<dbReference type="PANTHER" id="PTHR22722">
    <property type="entry name" value="LOW-DENSITY LIPOPROTEIN RECEPTOR-RELATED PROTEIN 2-RELATED"/>
    <property type="match status" value="1"/>
</dbReference>
<evidence type="ECO:0000256" key="5">
    <source>
        <dbReference type="ARBA" id="ARBA00022989"/>
    </source>
</evidence>
<evidence type="ECO:0000256" key="10">
    <source>
        <dbReference type="PROSITE-ProRule" id="PRU00124"/>
    </source>
</evidence>
<protein>
    <submittedName>
        <fullName evidence="11">Low density lipoprotein receptor b</fullName>
    </submittedName>
</protein>